<dbReference type="InterPro" id="IPR011779">
    <property type="entry name" value="SO4_adenylTrfase_lsu"/>
</dbReference>
<dbReference type="Gene3D" id="3.40.50.300">
    <property type="entry name" value="P-loop containing nucleotide triphosphate hydrolases"/>
    <property type="match status" value="1"/>
</dbReference>
<dbReference type="InterPro" id="IPR054696">
    <property type="entry name" value="GTP-eEF1A_C"/>
</dbReference>
<dbReference type="PANTHER" id="PTHR23115">
    <property type="entry name" value="TRANSLATION FACTOR"/>
    <property type="match status" value="1"/>
</dbReference>
<keyword evidence="2" id="KW-0808">Transferase</keyword>
<name>A0ABW7HRP8_9ACTN</name>
<keyword evidence="6" id="KW-0342">GTP-binding</keyword>
<keyword evidence="5" id="KW-0067">ATP-binding</keyword>
<reference evidence="8 9" key="1">
    <citation type="submission" date="2024-10" db="EMBL/GenBank/DDBJ databases">
        <authorList>
            <person name="Cho J.-C."/>
        </authorList>
    </citation>
    <scope>NUCLEOTIDE SEQUENCE [LARGE SCALE GENOMIC DNA]</scope>
    <source>
        <strain evidence="8 9">KCTC29696</strain>
    </source>
</reference>
<dbReference type="Pfam" id="PF00009">
    <property type="entry name" value="GTP_EFTU"/>
    <property type="match status" value="1"/>
</dbReference>
<dbReference type="SUPFAM" id="SSF50447">
    <property type="entry name" value="Translation proteins"/>
    <property type="match status" value="1"/>
</dbReference>
<dbReference type="InterPro" id="IPR041757">
    <property type="entry name" value="CysN_GTP-bd"/>
</dbReference>
<dbReference type="EC" id="2.7.7.4" evidence="1"/>
<dbReference type="NCBIfam" id="TIGR02034">
    <property type="entry name" value="CysN"/>
    <property type="match status" value="1"/>
</dbReference>
<organism evidence="8 9">
    <name type="scientific">Streptomyces chitinivorans</name>
    <dbReference type="NCBI Taxonomy" id="1257027"/>
    <lineage>
        <taxon>Bacteria</taxon>
        <taxon>Bacillati</taxon>
        <taxon>Actinomycetota</taxon>
        <taxon>Actinomycetes</taxon>
        <taxon>Kitasatosporales</taxon>
        <taxon>Streptomycetaceae</taxon>
        <taxon>Streptomyces</taxon>
    </lineage>
</organism>
<protein>
    <recommendedName>
        <fullName evidence="1">sulfate adenylyltransferase</fullName>
        <ecNumber evidence="1">2.7.7.4</ecNumber>
    </recommendedName>
</protein>
<dbReference type="InterPro" id="IPR031157">
    <property type="entry name" value="G_TR_CS"/>
</dbReference>
<comment type="caution">
    <text evidence="8">The sequence shown here is derived from an EMBL/GenBank/DDBJ whole genome shotgun (WGS) entry which is preliminary data.</text>
</comment>
<dbReference type="CDD" id="cd03695">
    <property type="entry name" value="CysN_NodQ_II"/>
    <property type="match status" value="1"/>
</dbReference>
<dbReference type="InterPro" id="IPR000795">
    <property type="entry name" value="T_Tr_GTP-bd_dom"/>
</dbReference>
<accession>A0ABW7HRP8</accession>
<evidence type="ECO:0000256" key="3">
    <source>
        <dbReference type="ARBA" id="ARBA00022695"/>
    </source>
</evidence>
<evidence type="ECO:0000256" key="1">
    <source>
        <dbReference type="ARBA" id="ARBA00012391"/>
    </source>
</evidence>
<dbReference type="InterPro" id="IPR044139">
    <property type="entry name" value="CysN_NoDQ_III"/>
</dbReference>
<dbReference type="Proteomes" id="UP001607069">
    <property type="component" value="Unassembled WGS sequence"/>
</dbReference>
<proteinExistence type="predicted"/>
<dbReference type="InterPro" id="IPR027417">
    <property type="entry name" value="P-loop_NTPase"/>
</dbReference>
<dbReference type="SUPFAM" id="SSF50465">
    <property type="entry name" value="EF-Tu/eEF-1alpha/eIF2-gamma C-terminal domain"/>
    <property type="match status" value="1"/>
</dbReference>
<keyword evidence="9" id="KW-1185">Reference proteome</keyword>
<dbReference type="Gene3D" id="2.40.30.10">
    <property type="entry name" value="Translation factors"/>
    <property type="match status" value="2"/>
</dbReference>
<evidence type="ECO:0000256" key="4">
    <source>
        <dbReference type="ARBA" id="ARBA00022741"/>
    </source>
</evidence>
<dbReference type="InterPro" id="IPR044138">
    <property type="entry name" value="CysN_II"/>
</dbReference>
<evidence type="ECO:0000256" key="5">
    <source>
        <dbReference type="ARBA" id="ARBA00022840"/>
    </source>
</evidence>
<evidence type="ECO:0000313" key="8">
    <source>
        <dbReference type="EMBL" id="MFH0248540.1"/>
    </source>
</evidence>
<sequence>MTTAATTSTAGAAEAAGLLRETSLLRFATAGSVDDGKSTLVGRLLHDSKSVLADQLEAVEHASRSRGAAGPDLALLTDGLRAEREQGITIDVAYRYFATPRRRFILADTPGHVQYTRNMVTGASTADLAIILVDARNGVVEQTRRHAAVAALLRVPHVVLAVNKMDLAGYDEAVFASIAEEFTAYAASLGVPEVTAVPISALVGDNVVTPSEHMDWYSGPTVLEHLETVEVDHDPAGDVARFPVQYVIRPQTAEHPDYRGYAGQLASGVLRVGQPVAVLPSGRTSVIEGIDLLGQSVRAAWAPQSVTVRLADDLDVSRGDLIAPADDAPAVSQDVTATVCHLHDTPLRVGQRVLLKHTTRTVKAIVKEIGSRLTLDDLSPHPEPGELVANDIGRVRIRTAEPLPLDPYALSRRTGSFLLIDPADGSTLTAGMSGEAFAGAAGAVRAAGNDAPREDGWDF</sequence>
<dbReference type="RefSeq" id="WP_394631112.1">
    <property type="nucleotide sequence ID" value="NZ_JBIHMK010000028.1"/>
</dbReference>
<dbReference type="EMBL" id="JBIHMK010000028">
    <property type="protein sequence ID" value="MFH0248540.1"/>
    <property type="molecule type" value="Genomic_DNA"/>
</dbReference>
<dbReference type="PROSITE" id="PS00301">
    <property type="entry name" value="G_TR_1"/>
    <property type="match status" value="1"/>
</dbReference>
<dbReference type="PROSITE" id="PS51722">
    <property type="entry name" value="G_TR_2"/>
    <property type="match status" value="1"/>
</dbReference>
<dbReference type="GO" id="GO:0016779">
    <property type="term" value="F:nucleotidyltransferase activity"/>
    <property type="evidence" value="ECO:0007669"/>
    <property type="project" value="UniProtKB-KW"/>
</dbReference>
<keyword evidence="4" id="KW-0547">Nucleotide-binding</keyword>
<dbReference type="Pfam" id="PF22594">
    <property type="entry name" value="GTP-eEF1A_C"/>
    <property type="match status" value="1"/>
</dbReference>
<dbReference type="InterPro" id="IPR009001">
    <property type="entry name" value="Transl_elong_EF1A/Init_IF2_C"/>
</dbReference>
<evidence type="ECO:0000313" key="9">
    <source>
        <dbReference type="Proteomes" id="UP001607069"/>
    </source>
</evidence>
<keyword evidence="3 8" id="KW-0548">Nucleotidyltransferase</keyword>
<dbReference type="InterPro" id="IPR009000">
    <property type="entry name" value="Transl_B-barrel_sf"/>
</dbReference>
<evidence type="ECO:0000256" key="2">
    <source>
        <dbReference type="ARBA" id="ARBA00022679"/>
    </source>
</evidence>
<dbReference type="CDD" id="cd04166">
    <property type="entry name" value="CysN_ATPS"/>
    <property type="match status" value="1"/>
</dbReference>
<evidence type="ECO:0000256" key="6">
    <source>
        <dbReference type="ARBA" id="ARBA00023134"/>
    </source>
</evidence>
<dbReference type="SUPFAM" id="SSF52540">
    <property type="entry name" value="P-loop containing nucleoside triphosphate hydrolases"/>
    <property type="match status" value="1"/>
</dbReference>
<dbReference type="CDD" id="cd04095">
    <property type="entry name" value="CysN_NoDQ_III"/>
    <property type="match status" value="1"/>
</dbReference>
<gene>
    <name evidence="8" type="ORF">ACG5V6_09985</name>
</gene>
<feature type="domain" description="Tr-type G" evidence="7">
    <location>
        <begin position="22"/>
        <end position="236"/>
    </location>
</feature>
<evidence type="ECO:0000259" key="7">
    <source>
        <dbReference type="PROSITE" id="PS51722"/>
    </source>
</evidence>
<dbReference type="InterPro" id="IPR050100">
    <property type="entry name" value="TRAFAC_GTPase_members"/>
</dbReference>
<dbReference type="PRINTS" id="PR00315">
    <property type="entry name" value="ELONGATNFCT"/>
</dbReference>